<feature type="domain" description="SAWADEE" evidence="2">
    <location>
        <begin position="95"/>
        <end position="209"/>
    </location>
</feature>
<dbReference type="OrthoDB" id="1885884at2759"/>
<accession>A0A2R6QZZ2</accession>
<dbReference type="GO" id="GO:0003677">
    <property type="term" value="F:DNA binding"/>
    <property type="evidence" value="ECO:0007669"/>
    <property type="project" value="UniProtKB-KW"/>
</dbReference>
<reference evidence="4" key="2">
    <citation type="journal article" date="2018" name="BMC Genomics">
        <title>A manually annotated Actinidia chinensis var. chinensis (kiwifruit) genome highlights the challenges associated with draft genomes and gene prediction in plants.</title>
        <authorList>
            <person name="Pilkington S.M."/>
            <person name="Crowhurst R."/>
            <person name="Hilario E."/>
            <person name="Nardozza S."/>
            <person name="Fraser L."/>
            <person name="Peng Y."/>
            <person name="Gunaseelan K."/>
            <person name="Simpson R."/>
            <person name="Tahir J."/>
            <person name="Deroles S.C."/>
            <person name="Templeton K."/>
            <person name="Luo Z."/>
            <person name="Davy M."/>
            <person name="Cheng C."/>
            <person name="McNeilage M."/>
            <person name="Scaglione D."/>
            <person name="Liu Y."/>
            <person name="Zhang Q."/>
            <person name="Datson P."/>
            <person name="De Silva N."/>
            <person name="Gardiner S.E."/>
            <person name="Bassett H."/>
            <person name="Chagne D."/>
            <person name="McCallum J."/>
            <person name="Dzierzon H."/>
            <person name="Deng C."/>
            <person name="Wang Y.Y."/>
            <person name="Barron L."/>
            <person name="Manako K."/>
            <person name="Bowen J."/>
            <person name="Foster T.M."/>
            <person name="Erridge Z.A."/>
            <person name="Tiffin H."/>
            <person name="Waite C.N."/>
            <person name="Davies K.M."/>
            <person name="Grierson E.P."/>
            <person name="Laing W.A."/>
            <person name="Kirk R."/>
            <person name="Chen X."/>
            <person name="Wood M."/>
            <person name="Montefiori M."/>
            <person name="Brummell D.A."/>
            <person name="Schwinn K.E."/>
            <person name="Catanach A."/>
            <person name="Fullerton C."/>
            <person name="Li D."/>
            <person name="Meiyalaghan S."/>
            <person name="Nieuwenhuizen N."/>
            <person name="Read N."/>
            <person name="Prakash R."/>
            <person name="Hunter D."/>
            <person name="Zhang H."/>
            <person name="McKenzie M."/>
            <person name="Knabel M."/>
            <person name="Harris A."/>
            <person name="Allan A.C."/>
            <person name="Gleave A."/>
            <person name="Chen A."/>
            <person name="Janssen B.J."/>
            <person name="Plunkett B."/>
            <person name="Ampomah-Dwamena C."/>
            <person name="Voogd C."/>
            <person name="Leif D."/>
            <person name="Lafferty D."/>
            <person name="Souleyre E.J.F."/>
            <person name="Varkonyi-Gasic E."/>
            <person name="Gambi F."/>
            <person name="Hanley J."/>
            <person name="Yao J.L."/>
            <person name="Cheung J."/>
            <person name="David K.M."/>
            <person name="Warren B."/>
            <person name="Marsh K."/>
            <person name="Snowden K.C."/>
            <person name="Lin-Wang K."/>
            <person name="Brian L."/>
            <person name="Martinez-Sanchez M."/>
            <person name="Wang M."/>
            <person name="Ileperuma N."/>
            <person name="Macnee N."/>
            <person name="Campin R."/>
            <person name="McAtee P."/>
            <person name="Drummond R.S.M."/>
            <person name="Espley R.V."/>
            <person name="Ireland H.S."/>
            <person name="Wu R."/>
            <person name="Atkinson R.G."/>
            <person name="Karunairetnam S."/>
            <person name="Bulley S."/>
            <person name="Chunkath S."/>
            <person name="Hanley Z."/>
            <person name="Storey R."/>
            <person name="Thrimawithana A.H."/>
            <person name="Thomson S."/>
            <person name="David C."/>
            <person name="Testolin R."/>
            <person name="Huang H."/>
            <person name="Hellens R.P."/>
            <person name="Schaffer R.J."/>
        </authorList>
    </citation>
    <scope>NUCLEOTIDE SEQUENCE [LARGE SCALE GENOMIC DNA]</scope>
    <source>
        <strain evidence="4">cv. Red5</strain>
    </source>
</reference>
<proteinExistence type="predicted"/>
<gene>
    <name evidence="3" type="ORF">CEY00_Acc12648</name>
</gene>
<dbReference type="FunCoup" id="A0A2R6QZZ2">
    <property type="interactions" value="1302"/>
</dbReference>
<feature type="region of interest" description="Disordered" evidence="1">
    <location>
        <begin position="1"/>
        <end position="22"/>
    </location>
</feature>
<dbReference type="PANTHER" id="PTHR33827">
    <property type="entry name" value="PROTEIN SAWADEE HOMEODOMAIN HOMOLOG 2"/>
    <property type="match status" value="1"/>
</dbReference>
<comment type="caution">
    <text evidence="3">The sequence shown here is derived from an EMBL/GenBank/DDBJ whole genome shotgun (WGS) entry which is preliminary data.</text>
</comment>
<evidence type="ECO:0000313" key="3">
    <source>
        <dbReference type="EMBL" id="PSS17956.1"/>
    </source>
</evidence>
<dbReference type="PANTHER" id="PTHR33827:SF2">
    <property type="entry name" value="PROTEIN SAWADEE HOMEODOMAIN HOMOLOG 1"/>
    <property type="match status" value="1"/>
</dbReference>
<dbReference type="Pfam" id="PF16719">
    <property type="entry name" value="SAWADEE"/>
    <property type="match status" value="1"/>
</dbReference>
<dbReference type="Gene3D" id="2.30.30.140">
    <property type="match status" value="1"/>
</dbReference>
<dbReference type="Gene3D" id="2.40.50.40">
    <property type="match status" value="1"/>
</dbReference>
<dbReference type="InterPro" id="IPR039276">
    <property type="entry name" value="SHH1/2"/>
</dbReference>
<keyword evidence="3" id="KW-0371">Homeobox</keyword>
<evidence type="ECO:0000256" key="1">
    <source>
        <dbReference type="SAM" id="MobiDB-lite"/>
    </source>
</evidence>
<dbReference type="AlphaFoldDB" id="A0A2R6QZZ2"/>
<dbReference type="STRING" id="1590841.A0A2R6QZZ2"/>
<protein>
    <submittedName>
        <fullName evidence="3">Protein SAWADEE HOMEODOMAIN like</fullName>
    </submittedName>
</protein>
<organism evidence="3 4">
    <name type="scientific">Actinidia chinensis var. chinensis</name>
    <name type="common">Chinese soft-hair kiwi</name>
    <dbReference type="NCBI Taxonomy" id="1590841"/>
    <lineage>
        <taxon>Eukaryota</taxon>
        <taxon>Viridiplantae</taxon>
        <taxon>Streptophyta</taxon>
        <taxon>Embryophyta</taxon>
        <taxon>Tracheophyta</taxon>
        <taxon>Spermatophyta</taxon>
        <taxon>Magnoliopsida</taxon>
        <taxon>eudicotyledons</taxon>
        <taxon>Gunneridae</taxon>
        <taxon>Pentapetalae</taxon>
        <taxon>asterids</taxon>
        <taxon>Ericales</taxon>
        <taxon>Actinidiaceae</taxon>
        <taxon>Actinidia</taxon>
    </lineage>
</organism>
<name>A0A2R6QZZ2_ACTCC</name>
<reference evidence="3 4" key="1">
    <citation type="submission" date="2017-07" db="EMBL/GenBank/DDBJ databases">
        <title>An improved, manually edited Actinidia chinensis var. chinensis (kiwifruit) genome highlights the challenges associated with draft genomes and gene prediction in plants.</title>
        <authorList>
            <person name="Pilkington S."/>
            <person name="Crowhurst R."/>
            <person name="Hilario E."/>
            <person name="Nardozza S."/>
            <person name="Fraser L."/>
            <person name="Peng Y."/>
            <person name="Gunaseelan K."/>
            <person name="Simpson R."/>
            <person name="Tahir J."/>
            <person name="Deroles S."/>
            <person name="Templeton K."/>
            <person name="Luo Z."/>
            <person name="Davy M."/>
            <person name="Cheng C."/>
            <person name="Mcneilage M."/>
            <person name="Scaglione D."/>
            <person name="Liu Y."/>
            <person name="Zhang Q."/>
            <person name="Datson P."/>
            <person name="De Silva N."/>
            <person name="Gardiner S."/>
            <person name="Bassett H."/>
            <person name="Chagne D."/>
            <person name="Mccallum J."/>
            <person name="Dzierzon H."/>
            <person name="Deng C."/>
            <person name="Wang Y.-Y."/>
            <person name="Barron N."/>
            <person name="Manako K."/>
            <person name="Bowen J."/>
            <person name="Foster T."/>
            <person name="Erridge Z."/>
            <person name="Tiffin H."/>
            <person name="Waite C."/>
            <person name="Davies K."/>
            <person name="Grierson E."/>
            <person name="Laing W."/>
            <person name="Kirk R."/>
            <person name="Chen X."/>
            <person name="Wood M."/>
            <person name="Montefiori M."/>
            <person name="Brummell D."/>
            <person name="Schwinn K."/>
            <person name="Catanach A."/>
            <person name="Fullerton C."/>
            <person name="Li D."/>
            <person name="Meiyalaghan S."/>
            <person name="Nieuwenhuizen N."/>
            <person name="Read N."/>
            <person name="Prakash R."/>
            <person name="Hunter D."/>
            <person name="Zhang H."/>
            <person name="Mckenzie M."/>
            <person name="Knabel M."/>
            <person name="Harris A."/>
            <person name="Allan A."/>
            <person name="Chen A."/>
            <person name="Janssen B."/>
            <person name="Plunkett B."/>
            <person name="Dwamena C."/>
            <person name="Voogd C."/>
            <person name="Leif D."/>
            <person name="Lafferty D."/>
            <person name="Souleyre E."/>
            <person name="Varkonyi-Gasic E."/>
            <person name="Gambi F."/>
            <person name="Hanley J."/>
            <person name="Yao J.-L."/>
            <person name="Cheung J."/>
            <person name="David K."/>
            <person name="Warren B."/>
            <person name="Marsh K."/>
            <person name="Snowden K."/>
            <person name="Lin-Wang K."/>
            <person name="Brian L."/>
            <person name="Martinez-Sanchez M."/>
            <person name="Wang M."/>
            <person name="Ileperuma N."/>
            <person name="Macnee N."/>
            <person name="Campin R."/>
            <person name="Mcatee P."/>
            <person name="Drummond R."/>
            <person name="Espley R."/>
            <person name="Ireland H."/>
            <person name="Wu R."/>
            <person name="Atkinson R."/>
            <person name="Karunairetnam S."/>
            <person name="Bulley S."/>
            <person name="Chunkath S."/>
            <person name="Hanley Z."/>
            <person name="Storey R."/>
            <person name="Thrimawithana A."/>
            <person name="Thomson S."/>
            <person name="David C."/>
            <person name="Testolin R."/>
        </authorList>
    </citation>
    <scope>NUCLEOTIDE SEQUENCE [LARGE SCALE GENOMIC DNA]</scope>
    <source>
        <strain evidence="4">cv. Red5</strain>
        <tissue evidence="3">Young leaf</tissue>
    </source>
</reference>
<dbReference type="Proteomes" id="UP000241394">
    <property type="component" value="Chromosome LG11"/>
</dbReference>
<keyword evidence="4" id="KW-1185">Reference proteome</keyword>
<dbReference type="GO" id="GO:0003682">
    <property type="term" value="F:chromatin binding"/>
    <property type="evidence" value="ECO:0007669"/>
    <property type="project" value="InterPro"/>
</dbReference>
<dbReference type="InParanoid" id="A0A2R6QZZ2"/>
<keyword evidence="3" id="KW-0238">DNA-binding</keyword>
<dbReference type="OMA" id="SGCRCIF"/>
<evidence type="ECO:0000313" key="4">
    <source>
        <dbReference type="Proteomes" id="UP000241394"/>
    </source>
</evidence>
<sequence>MDGLGSTEPENTPPEFTPTEIREMEKLFKEVGEKSLSQEFCQELATRFSCSTDRKGKSAMKWEKVQSWFQDKQKESAPKVTKPKGERIAGLSGLLFEAQSSKDGGWFDVASFLNFRVIRTGNLEVRVRFAGFGKEEDEWVNVETGVRERSIPLESSECDQVHVGDLVICFRESDDDAIYCDARIVKINRRPHDVSGCRCIFVVCYEDDEAEFGWIGCVAGQNDGFSSSLESKRRTERVGMIA</sequence>
<dbReference type="EMBL" id="NKQK01000011">
    <property type="protein sequence ID" value="PSS17956.1"/>
    <property type="molecule type" value="Genomic_DNA"/>
</dbReference>
<dbReference type="Gramene" id="PSS17956">
    <property type="protein sequence ID" value="PSS17956"/>
    <property type="gene ID" value="CEY00_Acc12648"/>
</dbReference>
<dbReference type="InterPro" id="IPR032001">
    <property type="entry name" value="SAWADEE_dom"/>
</dbReference>
<evidence type="ECO:0000259" key="2">
    <source>
        <dbReference type="Pfam" id="PF16719"/>
    </source>
</evidence>